<reference evidence="1 2" key="1">
    <citation type="submission" date="2019-02" db="EMBL/GenBank/DDBJ databases">
        <title>Deep-cultivation of Planctomycetes and their phenomic and genomic characterization uncovers novel biology.</title>
        <authorList>
            <person name="Wiegand S."/>
            <person name="Jogler M."/>
            <person name="Boedeker C."/>
            <person name="Pinto D."/>
            <person name="Vollmers J."/>
            <person name="Rivas-Marin E."/>
            <person name="Kohn T."/>
            <person name="Peeters S.H."/>
            <person name="Heuer A."/>
            <person name="Rast P."/>
            <person name="Oberbeckmann S."/>
            <person name="Bunk B."/>
            <person name="Jeske O."/>
            <person name="Meyerdierks A."/>
            <person name="Storesund J.E."/>
            <person name="Kallscheuer N."/>
            <person name="Luecker S."/>
            <person name="Lage O.M."/>
            <person name="Pohl T."/>
            <person name="Merkel B.J."/>
            <person name="Hornburger P."/>
            <person name="Mueller R.-W."/>
            <person name="Bruemmer F."/>
            <person name="Labrenz M."/>
            <person name="Spormann A.M."/>
            <person name="Op den Camp H."/>
            <person name="Overmann J."/>
            <person name="Amann R."/>
            <person name="Jetten M.S.M."/>
            <person name="Mascher T."/>
            <person name="Medema M.H."/>
            <person name="Devos D.P."/>
            <person name="Kaster A.-K."/>
            <person name="Ovreas L."/>
            <person name="Rohde M."/>
            <person name="Galperin M.Y."/>
            <person name="Jogler C."/>
        </authorList>
    </citation>
    <scope>NUCLEOTIDE SEQUENCE [LARGE SCALE GENOMIC DNA]</scope>
    <source>
        <strain evidence="1 2">Pan161</strain>
    </source>
</reference>
<dbReference type="AlphaFoldDB" id="A0A517VFE6"/>
<accession>A0A517VFE6</accession>
<dbReference type="Proteomes" id="UP000316855">
    <property type="component" value="Chromosome"/>
</dbReference>
<gene>
    <name evidence="1" type="ORF">Pan161_33950</name>
</gene>
<dbReference type="KEGG" id="gax:Pan161_33950"/>
<protein>
    <submittedName>
        <fullName evidence="1">Uncharacterized protein</fullName>
    </submittedName>
</protein>
<sequence>MLSGYLSYTIQIKQYHSLLLPEFSIAASDYPAVDRVEISSTDKWKISVKVLFKQIGSIEEANSIGSVIASQVADRLSFEYKLSADDPIKGDDAFEERDSDGIAHAVIMNHLSFAMAGHDTRSVEASEVPQLQSTLESAPPNRDPYISQFRWIMRQEDPVARFMHMYKILLSLEGGPRHNQGPVDSFIQAEESTVEMVHNSLLNRQETIYTRLRNEVGHEIAGTTPATTRQGMEQHIDKLADHVKTAISKLT</sequence>
<proteinExistence type="predicted"/>
<evidence type="ECO:0000313" key="2">
    <source>
        <dbReference type="Proteomes" id="UP000316855"/>
    </source>
</evidence>
<dbReference type="OrthoDB" id="2991658at2"/>
<keyword evidence="2" id="KW-1185">Reference proteome</keyword>
<dbReference type="RefSeq" id="WP_145228662.1">
    <property type="nucleotide sequence ID" value="NZ_CP036343.1"/>
</dbReference>
<evidence type="ECO:0000313" key="1">
    <source>
        <dbReference type="EMBL" id="QDT91732.1"/>
    </source>
</evidence>
<name>A0A517VFE6_9PLAN</name>
<organism evidence="1 2">
    <name type="scientific">Gimesia algae</name>
    <dbReference type="NCBI Taxonomy" id="2527971"/>
    <lineage>
        <taxon>Bacteria</taxon>
        <taxon>Pseudomonadati</taxon>
        <taxon>Planctomycetota</taxon>
        <taxon>Planctomycetia</taxon>
        <taxon>Planctomycetales</taxon>
        <taxon>Planctomycetaceae</taxon>
        <taxon>Gimesia</taxon>
    </lineage>
</organism>
<dbReference type="EMBL" id="CP036343">
    <property type="protein sequence ID" value="QDT91732.1"/>
    <property type="molecule type" value="Genomic_DNA"/>
</dbReference>